<feature type="compositionally biased region" description="Polar residues" evidence="1">
    <location>
        <begin position="215"/>
        <end position="227"/>
    </location>
</feature>
<dbReference type="Proteomes" id="UP000623129">
    <property type="component" value="Unassembled WGS sequence"/>
</dbReference>
<gene>
    <name evidence="2" type="ORF">FCM35_KLT07246</name>
</gene>
<dbReference type="EMBL" id="SWLB01000017">
    <property type="protein sequence ID" value="KAF3327128.1"/>
    <property type="molecule type" value="Genomic_DNA"/>
</dbReference>
<evidence type="ECO:0000313" key="3">
    <source>
        <dbReference type="Proteomes" id="UP000623129"/>
    </source>
</evidence>
<feature type="region of interest" description="Disordered" evidence="1">
    <location>
        <begin position="202"/>
        <end position="251"/>
    </location>
</feature>
<reference evidence="2" key="1">
    <citation type="submission" date="2020-01" db="EMBL/GenBank/DDBJ databases">
        <title>Genome sequence of Kobresia littledalei, the first chromosome-level genome in the family Cyperaceae.</title>
        <authorList>
            <person name="Qu G."/>
        </authorList>
    </citation>
    <scope>NUCLEOTIDE SEQUENCE</scope>
    <source>
        <strain evidence="2">C.B.Clarke</strain>
        <tissue evidence="2">Leaf</tissue>
    </source>
</reference>
<feature type="compositionally biased region" description="Basic and acidic residues" evidence="1">
    <location>
        <begin position="108"/>
        <end position="128"/>
    </location>
</feature>
<organism evidence="2 3">
    <name type="scientific">Carex littledalei</name>
    <dbReference type="NCBI Taxonomy" id="544730"/>
    <lineage>
        <taxon>Eukaryota</taxon>
        <taxon>Viridiplantae</taxon>
        <taxon>Streptophyta</taxon>
        <taxon>Embryophyta</taxon>
        <taxon>Tracheophyta</taxon>
        <taxon>Spermatophyta</taxon>
        <taxon>Magnoliopsida</taxon>
        <taxon>Liliopsida</taxon>
        <taxon>Poales</taxon>
        <taxon>Cyperaceae</taxon>
        <taxon>Cyperoideae</taxon>
        <taxon>Cariceae</taxon>
        <taxon>Carex</taxon>
        <taxon>Carex subgen. Euthyceras</taxon>
    </lineage>
</organism>
<feature type="region of interest" description="Disordered" evidence="1">
    <location>
        <begin position="88"/>
        <end position="128"/>
    </location>
</feature>
<name>A0A833QYD9_9POAL</name>
<accession>A0A833QYD9</accession>
<feature type="region of interest" description="Disordered" evidence="1">
    <location>
        <begin position="145"/>
        <end position="189"/>
    </location>
</feature>
<comment type="caution">
    <text evidence="2">The sequence shown here is derived from an EMBL/GenBank/DDBJ whole genome shotgun (WGS) entry which is preliminary data.</text>
</comment>
<feature type="compositionally biased region" description="Basic and acidic residues" evidence="1">
    <location>
        <begin position="49"/>
        <end position="58"/>
    </location>
</feature>
<feature type="region of interest" description="Disordered" evidence="1">
    <location>
        <begin position="27"/>
        <end position="60"/>
    </location>
</feature>
<evidence type="ECO:0000313" key="2">
    <source>
        <dbReference type="EMBL" id="KAF3327128.1"/>
    </source>
</evidence>
<protein>
    <submittedName>
        <fullName evidence="2">Uncharacterized protein</fullName>
    </submittedName>
</protein>
<proteinExistence type="predicted"/>
<dbReference type="AlphaFoldDB" id="A0A833QYD9"/>
<evidence type="ECO:0000256" key="1">
    <source>
        <dbReference type="SAM" id="MobiDB-lite"/>
    </source>
</evidence>
<sequence>MARSGLLPVFVDTSLDTHLAIAVSPSDTVASVKSHGEKQPSNDSYCDAKNGESRKAETNDASTAACEAVYIEEAPLCLEKEKDIFRKKSRHDFESPEIPEGPAKKKAKNDDEKKKVVRKDGDISKKDGSLLEVTQTIGIVVLTEKKKKHRDGTKTKGPCSDFPSEVKHKPQVEDRYQVRPDTDTDNQPVVCFAGPTEVVNTSLKKKKKCKRNASSEDPTTLRLTPTQSRKEGEEEIQGDQRERRRQPAEPENLIEAIRVTSITPCSITTGMNGQWNMY</sequence>
<feature type="compositionally biased region" description="Basic and acidic residues" evidence="1">
    <location>
        <begin position="164"/>
        <end position="182"/>
    </location>
</feature>
<feature type="compositionally biased region" description="Basic and acidic residues" evidence="1">
    <location>
        <begin position="228"/>
        <end position="248"/>
    </location>
</feature>
<keyword evidence="3" id="KW-1185">Reference proteome</keyword>
<dbReference type="OrthoDB" id="1093005at2759"/>